<sequence>MSDVFRFLKWLFAVSLIFFGVTLILQNLQIITLEISDAFVGAWPLIFVVLGLMLFVNYFRTTPGGSWFWGLFFLIFGSLLLAGNYGYADFSFGDFWKLWPLILVYIGASLVTEKKTKGIQVYSNGDYNGNNHRSKVVEKFDDDFFNDSNEDVDREFDNSYEEEVGEKRTGRYIHHVKRGKSFITDLNLSRENWSLEPMDLWAFIGDINIDFSKAYIPEKETQVILRGYIGDIVLKVPEHVAVKVYGQASIGDITVFGENRSGMYSSLSYQSDDYEEATRKLNIYIKCQIGDVKVISV</sequence>
<evidence type="ECO:0000259" key="2">
    <source>
        <dbReference type="Pfam" id="PF09922"/>
    </source>
</evidence>
<reference evidence="4 5" key="1">
    <citation type="submission" date="2023-07" db="EMBL/GenBank/DDBJ databases">
        <title>Genomic Encyclopedia of Type Strains, Phase IV (KMG-IV): sequencing the most valuable type-strain genomes for metagenomic binning, comparative biology and taxonomic classification.</title>
        <authorList>
            <person name="Goeker M."/>
        </authorList>
    </citation>
    <scope>NUCLEOTIDE SEQUENCE [LARGE SCALE GENOMIC DNA]</scope>
    <source>
        <strain evidence="4 5">DSM 15448</strain>
    </source>
</reference>
<dbReference type="NCBIfam" id="NF040535">
    <property type="entry name" value="LiaF_C_term"/>
    <property type="match status" value="1"/>
</dbReference>
<name>A0ABU0DT99_9BACI</name>
<evidence type="ECO:0000259" key="3">
    <source>
        <dbReference type="Pfam" id="PF22570"/>
    </source>
</evidence>
<dbReference type="EMBL" id="JAUSUP010000003">
    <property type="protein sequence ID" value="MDQ0351682.1"/>
    <property type="molecule type" value="Genomic_DNA"/>
</dbReference>
<dbReference type="InterPro" id="IPR047793">
    <property type="entry name" value="LiaF_C"/>
</dbReference>
<evidence type="ECO:0000313" key="5">
    <source>
        <dbReference type="Proteomes" id="UP001236723"/>
    </source>
</evidence>
<organism evidence="4 5">
    <name type="scientific">Alkalibacillus filiformis</name>
    <dbReference type="NCBI Taxonomy" id="200990"/>
    <lineage>
        <taxon>Bacteria</taxon>
        <taxon>Bacillati</taxon>
        <taxon>Bacillota</taxon>
        <taxon>Bacilli</taxon>
        <taxon>Bacillales</taxon>
        <taxon>Bacillaceae</taxon>
        <taxon>Alkalibacillus</taxon>
    </lineage>
</organism>
<evidence type="ECO:0000256" key="1">
    <source>
        <dbReference type="SAM" id="Phobius"/>
    </source>
</evidence>
<feature type="transmembrane region" description="Helical" evidence="1">
    <location>
        <begin position="66"/>
        <end position="83"/>
    </location>
</feature>
<dbReference type="Pfam" id="PF22570">
    <property type="entry name" value="LiaF-TM"/>
    <property type="match status" value="1"/>
</dbReference>
<feature type="transmembrane region" description="Helical" evidence="1">
    <location>
        <begin position="7"/>
        <end position="26"/>
    </location>
</feature>
<accession>A0ABU0DT99</accession>
<feature type="domain" description="LiaF transmembrane" evidence="3">
    <location>
        <begin position="12"/>
        <end position="117"/>
    </location>
</feature>
<dbReference type="InterPro" id="IPR054331">
    <property type="entry name" value="LiaF_TM"/>
</dbReference>
<dbReference type="Proteomes" id="UP001236723">
    <property type="component" value="Unassembled WGS sequence"/>
</dbReference>
<feature type="transmembrane region" description="Helical" evidence="1">
    <location>
        <begin position="38"/>
        <end position="59"/>
    </location>
</feature>
<evidence type="ECO:0000313" key="4">
    <source>
        <dbReference type="EMBL" id="MDQ0351682.1"/>
    </source>
</evidence>
<keyword evidence="1" id="KW-1133">Transmembrane helix</keyword>
<gene>
    <name evidence="4" type="ORF">J2R98_001499</name>
</gene>
<feature type="domain" description="Cell wall-active antibiotics response LiaF-like C-terminal" evidence="2">
    <location>
        <begin position="182"/>
        <end position="294"/>
    </location>
</feature>
<keyword evidence="1" id="KW-0472">Membrane</keyword>
<keyword evidence="5" id="KW-1185">Reference proteome</keyword>
<protein>
    <submittedName>
        <fullName evidence="4">Lia operon protein LiaF</fullName>
    </submittedName>
</protein>
<comment type="caution">
    <text evidence="4">The sequence shown here is derived from an EMBL/GenBank/DDBJ whole genome shotgun (WGS) entry which is preliminary data.</text>
</comment>
<dbReference type="Pfam" id="PF09922">
    <property type="entry name" value="LiaF-like_C"/>
    <property type="match status" value="1"/>
</dbReference>
<keyword evidence="1" id="KW-0812">Transmembrane</keyword>
<dbReference type="InterPro" id="IPR024425">
    <property type="entry name" value="LiaF-like_C"/>
</dbReference>
<proteinExistence type="predicted"/>